<evidence type="ECO:0000256" key="5">
    <source>
        <dbReference type="ARBA" id="ARBA00022785"/>
    </source>
</evidence>
<evidence type="ECO:0000256" key="7">
    <source>
        <dbReference type="ARBA" id="ARBA00023004"/>
    </source>
</evidence>
<comment type="caution">
    <text evidence="10">The sequence shown here is derived from an EMBL/GenBank/DDBJ whole genome shotgun (WGS) entry which is preliminary data.</text>
</comment>
<dbReference type="RefSeq" id="WP_170086981.1">
    <property type="nucleotide sequence ID" value="NZ_JABAFG010000001.1"/>
</dbReference>
<dbReference type="GO" id="GO:0046872">
    <property type="term" value="F:metal ion binding"/>
    <property type="evidence" value="ECO:0007669"/>
    <property type="project" value="UniProtKB-KW"/>
</dbReference>
<keyword evidence="5" id="KW-0671">Queuosine biosynthesis</keyword>
<evidence type="ECO:0000256" key="8">
    <source>
        <dbReference type="ARBA" id="ARBA00023014"/>
    </source>
</evidence>
<evidence type="ECO:0000313" key="11">
    <source>
        <dbReference type="Proteomes" id="UP000591071"/>
    </source>
</evidence>
<keyword evidence="7" id="KW-0408">Iron</keyword>
<dbReference type="PROSITE" id="PS00198">
    <property type="entry name" value="4FE4S_FER_1"/>
    <property type="match status" value="1"/>
</dbReference>
<dbReference type="PANTHER" id="PTHR30002">
    <property type="entry name" value="EPOXYQUEUOSINE REDUCTASE"/>
    <property type="match status" value="1"/>
</dbReference>
<evidence type="ECO:0000256" key="3">
    <source>
        <dbReference type="ARBA" id="ARBA00022694"/>
    </source>
</evidence>
<keyword evidence="6" id="KW-0560">Oxidoreductase</keyword>
<dbReference type="InterPro" id="IPR013542">
    <property type="entry name" value="QueG_DUF1730"/>
</dbReference>
<dbReference type="Pfam" id="PF08331">
    <property type="entry name" value="QueG_DUF1730"/>
    <property type="match status" value="1"/>
</dbReference>
<gene>
    <name evidence="10" type="ORF">HF872_00165</name>
</gene>
<dbReference type="Pfam" id="PF13484">
    <property type="entry name" value="Fer4_16"/>
    <property type="match status" value="1"/>
</dbReference>
<evidence type="ECO:0000313" key="10">
    <source>
        <dbReference type="EMBL" id="NME27043.1"/>
    </source>
</evidence>
<dbReference type="GO" id="GO:0008616">
    <property type="term" value="P:tRNA queuosine(34) biosynthetic process"/>
    <property type="evidence" value="ECO:0007669"/>
    <property type="project" value="UniProtKB-KW"/>
</dbReference>
<keyword evidence="4" id="KW-0479">Metal-binding</keyword>
<keyword evidence="8" id="KW-0411">Iron-sulfur</keyword>
<dbReference type="PROSITE" id="PS51379">
    <property type="entry name" value="4FE4S_FER_2"/>
    <property type="match status" value="1"/>
</dbReference>
<dbReference type="InterPro" id="IPR004453">
    <property type="entry name" value="QueG"/>
</dbReference>
<dbReference type="Proteomes" id="UP000591071">
    <property type="component" value="Unassembled WGS sequence"/>
</dbReference>
<evidence type="ECO:0000256" key="1">
    <source>
        <dbReference type="ARBA" id="ARBA00022485"/>
    </source>
</evidence>
<keyword evidence="2" id="KW-0963">Cytoplasm</keyword>
<reference evidence="10 11" key="1">
    <citation type="submission" date="2020-04" db="EMBL/GenBank/DDBJ databases">
        <authorList>
            <person name="Hitch T.C.A."/>
            <person name="Wylensek D."/>
            <person name="Clavel T."/>
        </authorList>
    </citation>
    <scope>NUCLEOTIDE SEQUENCE [LARGE SCALE GENOMIC DNA]</scope>
    <source>
        <strain evidence="10 11">Oil-RF-744-FAT-WT-6-1</strain>
    </source>
</reference>
<feature type="domain" description="4Fe-4S ferredoxin-type" evidence="9">
    <location>
        <begin position="153"/>
        <end position="185"/>
    </location>
</feature>
<evidence type="ECO:0000256" key="4">
    <source>
        <dbReference type="ARBA" id="ARBA00022723"/>
    </source>
</evidence>
<evidence type="ECO:0000256" key="2">
    <source>
        <dbReference type="ARBA" id="ARBA00022490"/>
    </source>
</evidence>
<organism evidence="10 11">
    <name type="scientific">Megasphaera hexanoica</name>
    <dbReference type="NCBI Taxonomy" id="1675036"/>
    <lineage>
        <taxon>Bacteria</taxon>
        <taxon>Bacillati</taxon>
        <taxon>Bacillota</taxon>
        <taxon>Negativicutes</taxon>
        <taxon>Veillonellales</taxon>
        <taxon>Veillonellaceae</taxon>
        <taxon>Megasphaera</taxon>
    </lineage>
</organism>
<protein>
    <submittedName>
        <fullName evidence="10">DUF1730 domain-containing protein</fullName>
    </submittedName>
</protein>
<proteinExistence type="predicted"/>
<dbReference type="SUPFAM" id="SSF46548">
    <property type="entry name" value="alpha-helical ferredoxin"/>
    <property type="match status" value="1"/>
</dbReference>
<dbReference type="InterPro" id="IPR017900">
    <property type="entry name" value="4Fe4S_Fe_S_CS"/>
</dbReference>
<sequence>MNTDFIKDAARRLGLTCTGIASAHLPVPETEQSVCPLASGKGMERYDLTSLLPDCKAAVVILFPYYNRETEKTNLSLYCQLEDYHLIVPAYLEKLSAILTSYGGTQRCIADTSPLTERLLAVEAGLGFVGDNQCLIHPVYGSYCFIGAILTTLPLTPDAPMDRECLHCGACQRICPGGCLSEGTYDYHLCKSYLTQKKEPLTDREMEVIARTPLIFGCDECQRVCPHNKGVPITPIVEFRQNRLTMLRKEDIESLTNRQFRTTYGNRPFSWRGKKILLRNLDIVHAKTGL</sequence>
<dbReference type="GO" id="GO:0052693">
    <property type="term" value="F:epoxyqueuosine reductase activity"/>
    <property type="evidence" value="ECO:0007669"/>
    <property type="project" value="TreeGrafter"/>
</dbReference>
<dbReference type="PANTHER" id="PTHR30002:SF4">
    <property type="entry name" value="EPOXYQUEUOSINE REDUCTASE"/>
    <property type="match status" value="1"/>
</dbReference>
<dbReference type="AlphaFoldDB" id="A0A848BXG5"/>
<keyword evidence="1" id="KW-0004">4Fe-4S</keyword>
<dbReference type="InterPro" id="IPR017896">
    <property type="entry name" value="4Fe4S_Fe-S-bd"/>
</dbReference>
<evidence type="ECO:0000256" key="6">
    <source>
        <dbReference type="ARBA" id="ARBA00023002"/>
    </source>
</evidence>
<evidence type="ECO:0000259" key="9">
    <source>
        <dbReference type="PROSITE" id="PS51379"/>
    </source>
</evidence>
<name>A0A848BXG5_9FIRM</name>
<dbReference type="EMBL" id="JABAFG010000001">
    <property type="protein sequence ID" value="NME27043.1"/>
    <property type="molecule type" value="Genomic_DNA"/>
</dbReference>
<accession>A0A848BXG5</accession>
<keyword evidence="3" id="KW-0819">tRNA processing</keyword>
<dbReference type="GO" id="GO:0051539">
    <property type="term" value="F:4 iron, 4 sulfur cluster binding"/>
    <property type="evidence" value="ECO:0007669"/>
    <property type="project" value="UniProtKB-KW"/>
</dbReference>